<dbReference type="AlphaFoldDB" id="A0A5D3WHQ7"/>
<keyword evidence="1" id="KW-0479">Metal-binding</keyword>
<reference evidence="4 5" key="1">
    <citation type="submission" date="2019-07" db="EMBL/GenBank/DDBJ databases">
        <title>Genomic Encyclopedia of Type Strains, Phase IV (KMG-IV): sequencing the most valuable type-strain genomes for metagenomic binning, comparative biology and taxonomic classification.</title>
        <authorList>
            <person name="Goeker M."/>
        </authorList>
    </citation>
    <scope>NUCLEOTIDE SEQUENCE [LARGE SCALE GENOMIC DNA]</scope>
    <source>
        <strain evidence="4 5">SS015</strain>
    </source>
</reference>
<evidence type="ECO:0000256" key="2">
    <source>
        <dbReference type="ARBA" id="ARBA00022801"/>
    </source>
</evidence>
<dbReference type="GO" id="GO:0008270">
    <property type="term" value="F:zinc ion binding"/>
    <property type="evidence" value="ECO:0007669"/>
    <property type="project" value="InterPro"/>
</dbReference>
<feature type="domain" description="HIRAN" evidence="3">
    <location>
        <begin position="33"/>
        <end position="136"/>
    </location>
</feature>
<evidence type="ECO:0000313" key="5">
    <source>
        <dbReference type="Proteomes" id="UP000324159"/>
    </source>
</evidence>
<dbReference type="Pfam" id="PF08797">
    <property type="entry name" value="HIRAN"/>
    <property type="match status" value="1"/>
</dbReference>
<dbReference type="InterPro" id="IPR014905">
    <property type="entry name" value="HIRAN"/>
</dbReference>
<evidence type="ECO:0000259" key="3">
    <source>
        <dbReference type="SMART" id="SM00910"/>
    </source>
</evidence>
<dbReference type="GO" id="GO:0003676">
    <property type="term" value="F:nucleic acid binding"/>
    <property type="evidence" value="ECO:0007669"/>
    <property type="project" value="InterPro"/>
</dbReference>
<dbReference type="GO" id="GO:0016818">
    <property type="term" value="F:hydrolase activity, acting on acid anhydrides, in phosphorus-containing anhydrides"/>
    <property type="evidence" value="ECO:0007669"/>
    <property type="project" value="InterPro"/>
</dbReference>
<keyword evidence="5" id="KW-1185">Reference proteome</keyword>
<keyword evidence="2" id="KW-0378">Hydrolase</keyword>
<dbReference type="OrthoDB" id="5421673at2"/>
<protein>
    <submittedName>
        <fullName evidence="4">HIRAN domain-containing protein</fullName>
    </submittedName>
</protein>
<proteinExistence type="predicted"/>
<dbReference type="EMBL" id="VNIB01000009">
    <property type="protein sequence ID" value="TYO97626.1"/>
    <property type="molecule type" value="Genomic_DNA"/>
</dbReference>
<gene>
    <name evidence="4" type="ORF">EDC39_10929</name>
</gene>
<sequence length="169" mass="19062">MPLKRRSFLKSLLSVPVALLHRPAIARSPDRGLLLNRFSIAGFRYYQGTALLPILRPGQTLQLRAEPDNPHDAFAVRIEWNGRKLGYVPRRIVGVVALESNRHPGSPARKVHLVLDDGTFFEFYGSDLDNAKGCKPCTLGDPRWTMSGEYTIVQEFWEEGADPRLYEGT</sequence>
<name>A0A5D3WHQ7_9BACT</name>
<evidence type="ECO:0000313" key="4">
    <source>
        <dbReference type="EMBL" id="TYO97626.1"/>
    </source>
</evidence>
<organism evidence="4 5">
    <name type="scientific">Geothermobacter ehrlichii</name>
    <dbReference type="NCBI Taxonomy" id="213224"/>
    <lineage>
        <taxon>Bacteria</taxon>
        <taxon>Pseudomonadati</taxon>
        <taxon>Thermodesulfobacteriota</taxon>
        <taxon>Desulfuromonadia</taxon>
        <taxon>Desulfuromonadales</taxon>
        <taxon>Geothermobacteraceae</taxon>
        <taxon>Geothermobacter</taxon>
    </lineage>
</organism>
<dbReference type="Gene3D" id="3.30.70.2330">
    <property type="match status" value="1"/>
</dbReference>
<evidence type="ECO:0000256" key="1">
    <source>
        <dbReference type="ARBA" id="ARBA00022723"/>
    </source>
</evidence>
<comment type="caution">
    <text evidence="4">The sequence shown here is derived from an EMBL/GenBank/DDBJ whole genome shotgun (WGS) entry which is preliminary data.</text>
</comment>
<accession>A0A5D3WHQ7</accession>
<dbReference type="Proteomes" id="UP000324159">
    <property type="component" value="Unassembled WGS sequence"/>
</dbReference>
<dbReference type="SMART" id="SM00910">
    <property type="entry name" value="HIRAN"/>
    <property type="match status" value="1"/>
</dbReference>